<keyword evidence="7 12" id="KW-0220">Diaminopimelate biosynthesis</keyword>
<evidence type="ECO:0000313" key="17">
    <source>
        <dbReference type="Proteomes" id="UP000253805"/>
    </source>
</evidence>
<dbReference type="GO" id="GO:0008840">
    <property type="term" value="F:4-hydroxy-tetrahydrodipicolinate synthase activity"/>
    <property type="evidence" value="ECO:0007669"/>
    <property type="project" value="UniProtKB-UniRule"/>
</dbReference>
<dbReference type="EC" id="4.3.3.7" evidence="4 12"/>
<dbReference type="PRINTS" id="PR00146">
    <property type="entry name" value="DHPICSNTHASE"/>
</dbReference>
<dbReference type="InterPro" id="IPR013785">
    <property type="entry name" value="Aldolase_TIM"/>
</dbReference>
<evidence type="ECO:0000256" key="6">
    <source>
        <dbReference type="ARBA" id="ARBA00022605"/>
    </source>
</evidence>
<keyword evidence="9 12" id="KW-0456">Lyase</keyword>
<name>A0A369P3D7_9ACTN</name>
<reference evidence="16 17" key="1">
    <citation type="journal article" date="2018" name="Elife">
        <title>Discovery and characterization of a prevalent human gut bacterial enzyme sufficient for the inactivation of a family of plant toxins.</title>
        <authorList>
            <person name="Koppel N."/>
            <person name="Bisanz J.E."/>
            <person name="Pandelia M.E."/>
            <person name="Turnbaugh P.J."/>
            <person name="Balskus E.P."/>
        </authorList>
    </citation>
    <scope>NUCLEOTIDE SEQUENCE [LARGE SCALE GENOMIC DNA]</scope>
    <source>
        <strain evidence="16 17">OB21 GAM 11</strain>
    </source>
</reference>
<evidence type="ECO:0000256" key="15">
    <source>
        <dbReference type="PIRSR" id="PIRSR001365-2"/>
    </source>
</evidence>
<feature type="binding site" evidence="12 15">
    <location>
        <position position="52"/>
    </location>
    <ligand>
        <name>pyruvate</name>
        <dbReference type="ChEBI" id="CHEBI:15361"/>
    </ligand>
</feature>
<dbReference type="Gene3D" id="3.20.20.70">
    <property type="entry name" value="Aldolase class I"/>
    <property type="match status" value="1"/>
</dbReference>
<keyword evidence="10 12" id="KW-0704">Schiff base</keyword>
<sequence length="300" mass="32530">MEFKRDPRFGRMIPAMVTPFNADLELDLDRAQELADRLVRGGADALIVNGTTGESPTVFYPQKLELFRAVVRAVNGRIPVIANVGDNCTADTVYFAQDAAKQGVDGFMCVVPYYNKPPQEGLYRHFKTIADSTDMPIILYNIPGRCSINMEGDTTLRLAHNCDNVVAIKEASGNFDQIKYIIDNAPAGFDVYSGDDSSTLDIMELGGVGVISTIGNVAPDRMKAIVDLAAKGEWDAAREANEALMPLMKGLFETSNPILVKEALSLIGFPVGGVRLPLVDATPEQSARLASIMREVGVLD</sequence>
<dbReference type="UniPathway" id="UPA00034">
    <property type="reaction ID" value="UER00017"/>
</dbReference>
<accession>A0A369P3D7</accession>
<comment type="function">
    <text evidence="1 12">Catalyzes the condensation of (S)-aspartate-beta-semialdehyde [(S)-ASA] and pyruvate to 4-hydroxy-tetrahydrodipicolinate (HTPA).</text>
</comment>
<organism evidence="16 17">
    <name type="scientific">Adlercreutzia equolifaciens subsp. celatus</name>
    <dbReference type="NCBI Taxonomy" id="394340"/>
    <lineage>
        <taxon>Bacteria</taxon>
        <taxon>Bacillati</taxon>
        <taxon>Actinomycetota</taxon>
        <taxon>Coriobacteriia</taxon>
        <taxon>Eggerthellales</taxon>
        <taxon>Eggerthellaceae</taxon>
        <taxon>Adlercreutzia</taxon>
    </lineage>
</organism>
<feature type="active site" description="Proton donor/acceptor" evidence="12 14">
    <location>
        <position position="140"/>
    </location>
</feature>
<evidence type="ECO:0000256" key="3">
    <source>
        <dbReference type="ARBA" id="ARBA00007592"/>
    </source>
</evidence>
<dbReference type="GO" id="GO:0019877">
    <property type="term" value="P:diaminopimelate biosynthetic process"/>
    <property type="evidence" value="ECO:0007669"/>
    <property type="project" value="UniProtKB-UniRule"/>
</dbReference>
<evidence type="ECO:0000256" key="14">
    <source>
        <dbReference type="PIRSR" id="PIRSR001365-1"/>
    </source>
</evidence>
<evidence type="ECO:0000256" key="2">
    <source>
        <dbReference type="ARBA" id="ARBA00005120"/>
    </source>
</evidence>
<dbReference type="CDD" id="cd00950">
    <property type="entry name" value="DHDPS"/>
    <property type="match status" value="1"/>
</dbReference>
<feature type="active site" description="Schiff-base intermediate with substrate" evidence="12 14">
    <location>
        <position position="169"/>
    </location>
</feature>
<protein>
    <recommendedName>
        <fullName evidence="4 12">4-hydroxy-tetrahydrodipicolinate synthase</fullName>
        <shortName evidence="12">HTPA synthase</shortName>
        <ecNumber evidence="4 12">4.3.3.7</ecNumber>
    </recommendedName>
</protein>
<feature type="site" description="Part of a proton relay during catalysis" evidence="12">
    <location>
        <position position="114"/>
    </location>
</feature>
<evidence type="ECO:0000256" key="1">
    <source>
        <dbReference type="ARBA" id="ARBA00003294"/>
    </source>
</evidence>
<dbReference type="SMART" id="SM01130">
    <property type="entry name" value="DHDPS"/>
    <property type="match status" value="1"/>
</dbReference>
<dbReference type="RefSeq" id="WP_114548339.1">
    <property type="nucleotide sequence ID" value="NZ_PPUT01000002.1"/>
</dbReference>
<dbReference type="PANTHER" id="PTHR12128">
    <property type="entry name" value="DIHYDRODIPICOLINATE SYNTHASE"/>
    <property type="match status" value="1"/>
</dbReference>
<dbReference type="HAMAP" id="MF_00418">
    <property type="entry name" value="DapA"/>
    <property type="match status" value="1"/>
</dbReference>
<evidence type="ECO:0000313" key="16">
    <source>
        <dbReference type="EMBL" id="RDC46624.1"/>
    </source>
</evidence>
<comment type="caution">
    <text evidence="12">Was originally thought to be a dihydrodipicolinate synthase (DHDPS), catalyzing the condensation of (S)-aspartate-beta-semialdehyde [(S)-ASA] and pyruvate to dihydrodipicolinate (DHDP). However, it was shown in E.coli that the product of the enzymatic reaction is not dihydrodipicolinate but in fact (4S)-4-hydroxy-2,3,4,5-tetrahydro-(2S)-dipicolinic acid (HTPA), and that the consecutive dehydration reaction leading to DHDP is not spontaneous but catalyzed by DapB.</text>
</comment>
<evidence type="ECO:0000256" key="8">
    <source>
        <dbReference type="ARBA" id="ARBA00023154"/>
    </source>
</evidence>
<dbReference type="NCBIfam" id="TIGR00674">
    <property type="entry name" value="dapA"/>
    <property type="match status" value="1"/>
</dbReference>
<evidence type="ECO:0000256" key="12">
    <source>
        <dbReference type="HAMAP-Rule" id="MF_00418"/>
    </source>
</evidence>
<comment type="pathway">
    <text evidence="2 12">Amino-acid biosynthesis; L-lysine biosynthesis via DAP pathway; (S)-tetrahydrodipicolinate from L-aspartate: step 3/4.</text>
</comment>
<comment type="similarity">
    <text evidence="3 12 13">Belongs to the DapA family.</text>
</comment>
<keyword evidence="6 12" id="KW-0028">Amino-acid biosynthesis</keyword>
<dbReference type="GO" id="GO:0005829">
    <property type="term" value="C:cytosol"/>
    <property type="evidence" value="ECO:0007669"/>
    <property type="project" value="TreeGrafter"/>
</dbReference>
<dbReference type="Pfam" id="PF00701">
    <property type="entry name" value="DHDPS"/>
    <property type="match status" value="1"/>
</dbReference>
<evidence type="ECO:0000256" key="7">
    <source>
        <dbReference type="ARBA" id="ARBA00022915"/>
    </source>
</evidence>
<dbReference type="PANTHER" id="PTHR12128:SF66">
    <property type="entry name" value="4-HYDROXY-2-OXOGLUTARATE ALDOLASE, MITOCHONDRIAL"/>
    <property type="match status" value="1"/>
</dbReference>
<dbReference type="SUPFAM" id="SSF51569">
    <property type="entry name" value="Aldolase"/>
    <property type="match status" value="1"/>
</dbReference>
<feature type="site" description="Part of a proton relay during catalysis" evidence="12">
    <location>
        <position position="51"/>
    </location>
</feature>
<comment type="catalytic activity">
    <reaction evidence="11 12">
        <text>L-aspartate 4-semialdehyde + pyruvate = (2S,4S)-4-hydroxy-2,3,4,5-tetrahydrodipicolinate + H2O + H(+)</text>
        <dbReference type="Rhea" id="RHEA:34171"/>
        <dbReference type="ChEBI" id="CHEBI:15361"/>
        <dbReference type="ChEBI" id="CHEBI:15377"/>
        <dbReference type="ChEBI" id="CHEBI:15378"/>
        <dbReference type="ChEBI" id="CHEBI:67139"/>
        <dbReference type="ChEBI" id="CHEBI:537519"/>
        <dbReference type="EC" id="4.3.3.7"/>
    </reaction>
</comment>
<evidence type="ECO:0000256" key="5">
    <source>
        <dbReference type="ARBA" id="ARBA00022490"/>
    </source>
</evidence>
<dbReference type="AlphaFoldDB" id="A0A369P3D7"/>
<evidence type="ECO:0000256" key="10">
    <source>
        <dbReference type="ARBA" id="ARBA00023270"/>
    </source>
</evidence>
<dbReference type="InterPro" id="IPR005263">
    <property type="entry name" value="DapA"/>
</dbReference>
<dbReference type="PIRSF" id="PIRSF001365">
    <property type="entry name" value="DHDPS"/>
    <property type="match status" value="1"/>
</dbReference>
<evidence type="ECO:0000256" key="11">
    <source>
        <dbReference type="ARBA" id="ARBA00047836"/>
    </source>
</evidence>
<proteinExistence type="inferred from homology"/>
<gene>
    <name evidence="12" type="primary">dapA</name>
    <name evidence="16" type="ORF">C1850_01490</name>
</gene>
<feature type="binding site" evidence="12 15">
    <location>
        <position position="211"/>
    </location>
    <ligand>
        <name>pyruvate</name>
        <dbReference type="ChEBI" id="CHEBI:15361"/>
    </ligand>
</feature>
<dbReference type="InterPro" id="IPR002220">
    <property type="entry name" value="DapA-like"/>
</dbReference>
<evidence type="ECO:0000256" key="9">
    <source>
        <dbReference type="ARBA" id="ARBA00023239"/>
    </source>
</evidence>
<evidence type="ECO:0000256" key="4">
    <source>
        <dbReference type="ARBA" id="ARBA00012086"/>
    </source>
</evidence>
<dbReference type="EMBL" id="PPUT01000002">
    <property type="protein sequence ID" value="RDC46624.1"/>
    <property type="molecule type" value="Genomic_DNA"/>
</dbReference>
<comment type="subcellular location">
    <subcellularLocation>
        <location evidence="12">Cytoplasm</location>
    </subcellularLocation>
</comment>
<dbReference type="PROSITE" id="PS00665">
    <property type="entry name" value="DHDPS_1"/>
    <property type="match status" value="1"/>
</dbReference>
<comment type="subunit">
    <text evidence="12">Homotetramer; dimer of dimers.</text>
</comment>
<evidence type="ECO:0000256" key="13">
    <source>
        <dbReference type="PIRNR" id="PIRNR001365"/>
    </source>
</evidence>
<keyword evidence="8 12" id="KW-0457">Lysine biosynthesis</keyword>
<comment type="caution">
    <text evidence="16">The sequence shown here is derived from an EMBL/GenBank/DDBJ whole genome shotgun (WGS) entry which is preliminary data.</text>
</comment>
<dbReference type="Proteomes" id="UP000253805">
    <property type="component" value="Unassembled WGS sequence"/>
</dbReference>
<dbReference type="GO" id="GO:0009089">
    <property type="term" value="P:lysine biosynthetic process via diaminopimelate"/>
    <property type="evidence" value="ECO:0007669"/>
    <property type="project" value="UniProtKB-UniRule"/>
</dbReference>
<dbReference type="InterPro" id="IPR020624">
    <property type="entry name" value="Schiff_base-form_aldolases_CS"/>
</dbReference>
<keyword evidence="5 12" id="KW-0963">Cytoplasm</keyword>